<accession>A0A9P8DUE0</accession>
<reference evidence="1" key="1">
    <citation type="journal article" date="2021" name="Mol. Plant Microbe Interact.">
        <title>Telomere to telomere genome assembly of Fusarium musae F31, causal agent of crown rot disease of banana.</title>
        <authorList>
            <person name="Degradi L."/>
            <person name="Tava V."/>
            <person name="Kunova A."/>
            <person name="Cortesi P."/>
            <person name="Saracchi M."/>
            <person name="Pasquali M."/>
        </authorList>
    </citation>
    <scope>NUCLEOTIDE SEQUENCE</scope>
    <source>
        <strain evidence="1">F31</strain>
    </source>
</reference>
<gene>
    <name evidence="1" type="ORF">J7337_001605</name>
</gene>
<protein>
    <submittedName>
        <fullName evidence="1">Uncharacterized protein</fullName>
    </submittedName>
</protein>
<sequence>MNPPGLDCINTVAPANNVTRADVYYDRKNGYCKGLLLEYANGAQRAIGQCRVGIDPSKAYEEPSWFCYRDIYDPESFEETGSCVIECTNVKDDHKHEPCDIDDWQCMRAGAGLYLEFLCDNKSDTFGICIRHDEEEGDD</sequence>
<dbReference type="AlphaFoldDB" id="A0A9P8DUE0"/>
<proteinExistence type="predicted"/>
<organism evidence="1 2">
    <name type="scientific">Fusarium musae</name>
    <dbReference type="NCBI Taxonomy" id="1042133"/>
    <lineage>
        <taxon>Eukaryota</taxon>
        <taxon>Fungi</taxon>
        <taxon>Dikarya</taxon>
        <taxon>Ascomycota</taxon>
        <taxon>Pezizomycotina</taxon>
        <taxon>Sordariomycetes</taxon>
        <taxon>Hypocreomycetidae</taxon>
        <taxon>Hypocreales</taxon>
        <taxon>Nectriaceae</taxon>
        <taxon>Fusarium</taxon>
    </lineage>
</organism>
<dbReference type="KEGG" id="fmu:J7337_001605"/>
<dbReference type="RefSeq" id="XP_044687046.1">
    <property type="nucleotide sequence ID" value="XM_044819344.1"/>
</dbReference>
<dbReference type="EMBL" id="JAHBCI010000001">
    <property type="protein sequence ID" value="KAG9508047.1"/>
    <property type="molecule type" value="Genomic_DNA"/>
</dbReference>
<dbReference type="GeneID" id="68309462"/>
<keyword evidence="2" id="KW-1185">Reference proteome</keyword>
<name>A0A9P8DUE0_9HYPO</name>
<dbReference type="Proteomes" id="UP000827133">
    <property type="component" value="Unassembled WGS sequence"/>
</dbReference>
<comment type="caution">
    <text evidence="1">The sequence shown here is derived from an EMBL/GenBank/DDBJ whole genome shotgun (WGS) entry which is preliminary data.</text>
</comment>
<evidence type="ECO:0000313" key="1">
    <source>
        <dbReference type="EMBL" id="KAG9508047.1"/>
    </source>
</evidence>
<evidence type="ECO:0000313" key="2">
    <source>
        <dbReference type="Proteomes" id="UP000827133"/>
    </source>
</evidence>